<dbReference type="PIRSF" id="PIRSF032064">
    <property type="entry name" value="UCP032064"/>
    <property type="match status" value="1"/>
</dbReference>
<reference evidence="1 2" key="1">
    <citation type="submission" date="2017-03" db="EMBL/GenBank/DDBJ databases">
        <authorList>
            <person name="Afonso C.L."/>
            <person name="Miller P.J."/>
            <person name="Scott M.A."/>
            <person name="Spackman E."/>
            <person name="Goraichik I."/>
            <person name="Dimitrov K.M."/>
            <person name="Suarez D.L."/>
            <person name="Swayne D.E."/>
        </authorList>
    </citation>
    <scope>NUCLEOTIDE SEQUENCE [LARGE SCALE GENOMIC DNA]</scope>
    <source>
        <strain evidence="1 2">CECT 7450</strain>
    </source>
</reference>
<protein>
    <recommendedName>
        <fullName evidence="3">RNA-binding protein</fullName>
    </recommendedName>
</protein>
<gene>
    <name evidence="1" type="ORF">ROA7450_01908</name>
</gene>
<name>A0A1X6Z3Y4_9RHOB</name>
<dbReference type="AlphaFoldDB" id="A0A1X6Z3Y4"/>
<dbReference type="InterPro" id="IPR010593">
    <property type="entry name" value="DUF1159"/>
</dbReference>
<dbReference type="RefSeq" id="WP_085805436.1">
    <property type="nucleotide sequence ID" value="NZ_FWFX01000005.1"/>
</dbReference>
<dbReference type="Proteomes" id="UP000193061">
    <property type="component" value="Unassembled WGS sequence"/>
</dbReference>
<organism evidence="1 2">
    <name type="scientific">Roseovarius albus</name>
    <dbReference type="NCBI Taxonomy" id="1247867"/>
    <lineage>
        <taxon>Bacteria</taxon>
        <taxon>Pseudomonadati</taxon>
        <taxon>Pseudomonadota</taxon>
        <taxon>Alphaproteobacteria</taxon>
        <taxon>Rhodobacterales</taxon>
        <taxon>Roseobacteraceae</taxon>
        <taxon>Roseovarius</taxon>
    </lineage>
</organism>
<evidence type="ECO:0000313" key="2">
    <source>
        <dbReference type="Proteomes" id="UP000193061"/>
    </source>
</evidence>
<dbReference type="Pfam" id="PF05258">
    <property type="entry name" value="DciA"/>
    <property type="match status" value="1"/>
</dbReference>
<dbReference type="InterPro" id="IPR007922">
    <property type="entry name" value="DciA-like"/>
</dbReference>
<keyword evidence="2" id="KW-1185">Reference proteome</keyword>
<dbReference type="EMBL" id="FWFX01000005">
    <property type="protein sequence ID" value="SLN40031.1"/>
    <property type="molecule type" value="Genomic_DNA"/>
</dbReference>
<proteinExistence type="predicted"/>
<evidence type="ECO:0000313" key="1">
    <source>
        <dbReference type="EMBL" id="SLN40031.1"/>
    </source>
</evidence>
<accession>A0A1X6Z3Y4</accession>
<dbReference type="OrthoDB" id="7160947at2"/>
<sequence length="175" mass="19247">MPKKRPGFSGFKRTSQFLQQPIRQASESRGFAVSRVLTHWAEIVGAEIANMGRPVEVSYGRQGMGATLSVLTNGAMAPLLEMQKEIIRERVNTVYGYNAIARVRVTQTAVNGFSEGKVDFLHKTPNKAQPSMETVKIARDKASELTSPVGDTTLREALEKLGQNILSKPKNGSMR</sequence>
<evidence type="ECO:0008006" key="3">
    <source>
        <dbReference type="Google" id="ProtNLM"/>
    </source>
</evidence>